<dbReference type="KEGG" id="tut:107369343"/>
<sequence length="249" mass="28849">MRDQDIVICDYWAAQRKRREEIGTEGFSKVWKASPSRKFDSDEEDLIKLKHKSSDNVIELQSKRSKKRKGKKHAHKSKKSKSEECQHQKRNAELKPVGPYEEEQEFLKEVIEKQKLKGEEASQDSDDSQIGPLPKGSVQLNAKDYGRALLPGEGAAMAQYVAEGKRIPRRGEIGLTSEQIESFENVGYVMSGSRHRRMEAVRLRKENQIYSADEKRALAMFNREERQKRESKILSQFKEMIKSKHDKLK</sequence>
<dbReference type="PANTHER" id="PTHR13087">
    <property type="entry name" value="NF-KAPPA B ACTIVATING PROTEIN"/>
    <property type="match status" value="1"/>
</dbReference>
<accession>T1L197</accession>
<dbReference type="GO" id="GO:0010468">
    <property type="term" value="P:regulation of gene expression"/>
    <property type="evidence" value="ECO:0007669"/>
    <property type="project" value="TreeGrafter"/>
</dbReference>
<dbReference type="PANTHER" id="PTHR13087:SF0">
    <property type="entry name" value="NFKB ACTIVATING PROTEIN LIKE"/>
    <property type="match status" value="1"/>
</dbReference>
<feature type="compositionally biased region" description="Basic and acidic residues" evidence="2">
    <location>
        <begin position="80"/>
        <end position="93"/>
    </location>
</feature>
<dbReference type="GO" id="GO:0005634">
    <property type="term" value="C:nucleus"/>
    <property type="evidence" value="ECO:0007669"/>
    <property type="project" value="TreeGrafter"/>
</dbReference>
<name>T1L197_TETUR</name>
<evidence type="ECO:0000259" key="3">
    <source>
        <dbReference type="Pfam" id="PF06047"/>
    </source>
</evidence>
<dbReference type="InterPro" id="IPR009269">
    <property type="entry name" value="NKAP_C"/>
</dbReference>
<feature type="domain" description="NF-kappa-B-activating protein C-terminal" evidence="3">
    <location>
        <begin position="143"/>
        <end position="242"/>
    </location>
</feature>
<reference evidence="5" key="1">
    <citation type="submission" date="2011-08" db="EMBL/GenBank/DDBJ databases">
        <authorList>
            <person name="Rombauts S."/>
        </authorList>
    </citation>
    <scope>NUCLEOTIDE SEQUENCE</scope>
    <source>
        <strain evidence="5">London</strain>
    </source>
</reference>
<dbReference type="GO" id="GO:0003682">
    <property type="term" value="F:chromatin binding"/>
    <property type="evidence" value="ECO:0007669"/>
    <property type="project" value="InterPro"/>
</dbReference>
<dbReference type="Proteomes" id="UP000015104">
    <property type="component" value="Unassembled WGS sequence"/>
</dbReference>
<comment type="similarity">
    <text evidence="1">Belongs to the NKAP family.</text>
</comment>
<dbReference type="EnsemblMetazoa" id="tetur31g00970.1">
    <property type="protein sequence ID" value="tetur31g00970.1"/>
    <property type="gene ID" value="tetur31g00970"/>
</dbReference>
<evidence type="ECO:0000313" key="4">
    <source>
        <dbReference type="EnsemblMetazoa" id="tetur31g00970.1"/>
    </source>
</evidence>
<dbReference type="AlphaFoldDB" id="T1L197"/>
<dbReference type="HOGENOM" id="CLU_032439_1_0_1"/>
<dbReference type="InterPro" id="IPR040466">
    <property type="entry name" value="NKAP"/>
</dbReference>
<dbReference type="eggNOG" id="KOG2812">
    <property type="taxonomic scope" value="Eukaryota"/>
</dbReference>
<proteinExistence type="inferred from homology"/>
<feature type="region of interest" description="Disordered" evidence="2">
    <location>
        <begin position="53"/>
        <end position="101"/>
    </location>
</feature>
<dbReference type="STRING" id="32264.T1L197"/>
<dbReference type="EMBL" id="CAEY01000891">
    <property type="status" value="NOT_ANNOTATED_CDS"/>
    <property type="molecule type" value="Genomic_DNA"/>
</dbReference>
<keyword evidence="5" id="KW-1185">Reference proteome</keyword>
<feature type="compositionally biased region" description="Basic residues" evidence="2">
    <location>
        <begin position="63"/>
        <end position="79"/>
    </location>
</feature>
<protein>
    <recommendedName>
        <fullName evidence="3">NF-kappa-B-activating protein C-terminal domain-containing protein</fullName>
    </recommendedName>
</protein>
<organism evidence="4 5">
    <name type="scientific">Tetranychus urticae</name>
    <name type="common">Two-spotted spider mite</name>
    <dbReference type="NCBI Taxonomy" id="32264"/>
    <lineage>
        <taxon>Eukaryota</taxon>
        <taxon>Metazoa</taxon>
        <taxon>Ecdysozoa</taxon>
        <taxon>Arthropoda</taxon>
        <taxon>Chelicerata</taxon>
        <taxon>Arachnida</taxon>
        <taxon>Acari</taxon>
        <taxon>Acariformes</taxon>
        <taxon>Trombidiformes</taxon>
        <taxon>Prostigmata</taxon>
        <taxon>Eleutherengona</taxon>
        <taxon>Raphignathae</taxon>
        <taxon>Tetranychoidea</taxon>
        <taxon>Tetranychidae</taxon>
        <taxon>Tetranychus</taxon>
    </lineage>
</organism>
<gene>
    <name evidence="4" type="primary">107369343</name>
</gene>
<reference evidence="4" key="2">
    <citation type="submission" date="2015-06" db="UniProtKB">
        <authorList>
            <consortium name="EnsemblMetazoa"/>
        </authorList>
    </citation>
    <scope>IDENTIFICATION</scope>
</reference>
<dbReference type="Pfam" id="PF06047">
    <property type="entry name" value="Nkap_C"/>
    <property type="match status" value="1"/>
</dbReference>
<feature type="region of interest" description="Disordered" evidence="2">
    <location>
        <begin position="114"/>
        <end position="138"/>
    </location>
</feature>
<evidence type="ECO:0000256" key="1">
    <source>
        <dbReference type="ARBA" id="ARBA00009313"/>
    </source>
</evidence>
<evidence type="ECO:0000256" key="2">
    <source>
        <dbReference type="SAM" id="MobiDB-lite"/>
    </source>
</evidence>
<evidence type="ECO:0000313" key="5">
    <source>
        <dbReference type="Proteomes" id="UP000015104"/>
    </source>
</evidence>
<dbReference type="OrthoDB" id="273141at2759"/>